<dbReference type="KEGG" id="acan:ACA1_113420"/>
<evidence type="ECO:0000313" key="3">
    <source>
        <dbReference type="Proteomes" id="UP000011083"/>
    </source>
</evidence>
<feature type="compositionally biased region" description="Low complexity" evidence="1">
    <location>
        <begin position="12"/>
        <end position="34"/>
    </location>
</feature>
<feature type="region of interest" description="Disordered" evidence="1">
    <location>
        <begin position="1"/>
        <end position="52"/>
    </location>
</feature>
<organism evidence="2 3">
    <name type="scientific">Acanthamoeba castellanii (strain ATCC 30010 / Neff)</name>
    <dbReference type="NCBI Taxonomy" id="1257118"/>
    <lineage>
        <taxon>Eukaryota</taxon>
        <taxon>Amoebozoa</taxon>
        <taxon>Discosea</taxon>
        <taxon>Longamoebia</taxon>
        <taxon>Centramoebida</taxon>
        <taxon>Acanthamoebidae</taxon>
        <taxon>Acanthamoeba</taxon>
    </lineage>
</organism>
<dbReference type="EMBL" id="KB007926">
    <property type="protein sequence ID" value="ELR19997.1"/>
    <property type="molecule type" value="Genomic_DNA"/>
</dbReference>
<reference evidence="2 3" key="1">
    <citation type="journal article" date="2013" name="Genome Biol.">
        <title>Genome of Acanthamoeba castellanii highlights extensive lateral gene transfer and early evolution of tyrosine kinase signaling.</title>
        <authorList>
            <person name="Clarke M."/>
            <person name="Lohan A.J."/>
            <person name="Liu B."/>
            <person name="Lagkouvardos I."/>
            <person name="Roy S."/>
            <person name="Zafar N."/>
            <person name="Bertelli C."/>
            <person name="Schilde C."/>
            <person name="Kianianmomeni A."/>
            <person name="Burglin T.R."/>
            <person name="Frech C."/>
            <person name="Turcotte B."/>
            <person name="Kopec K.O."/>
            <person name="Synnott J.M."/>
            <person name="Choo C."/>
            <person name="Paponov I."/>
            <person name="Finkler A."/>
            <person name="Soon Heng Tan C."/>
            <person name="Hutchins A.P."/>
            <person name="Weinmeier T."/>
            <person name="Rattei T."/>
            <person name="Chu J.S."/>
            <person name="Gimenez G."/>
            <person name="Irimia M."/>
            <person name="Rigden D.J."/>
            <person name="Fitzpatrick D.A."/>
            <person name="Lorenzo-Morales J."/>
            <person name="Bateman A."/>
            <person name="Chiu C.H."/>
            <person name="Tang P."/>
            <person name="Hegemann P."/>
            <person name="Fromm H."/>
            <person name="Raoult D."/>
            <person name="Greub G."/>
            <person name="Miranda-Saavedra D."/>
            <person name="Chen N."/>
            <person name="Nash P."/>
            <person name="Ginger M.L."/>
            <person name="Horn M."/>
            <person name="Schaap P."/>
            <person name="Caler L."/>
            <person name="Loftus B."/>
        </authorList>
    </citation>
    <scope>NUCLEOTIDE SEQUENCE [LARGE SCALE GENOMIC DNA]</scope>
    <source>
        <strain evidence="2 3">Neff</strain>
    </source>
</reference>
<dbReference type="RefSeq" id="XP_004342106.1">
    <property type="nucleotide sequence ID" value="XM_004342057.1"/>
</dbReference>
<gene>
    <name evidence="2" type="ORF">ACA1_113420</name>
</gene>
<evidence type="ECO:0000256" key="1">
    <source>
        <dbReference type="SAM" id="MobiDB-lite"/>
    </source>
</evidence>
<evidence type="ECO:0000313" key="2">
    <source>
        <dbReference type="EMBL" id="ELR19997.1"/>
    </source>
</evidence>
<sequence length="52" mass="5203">MARPCSDMTRMAQSSSSASGFGQSASAGGSSGISWNSVGGPSTSLGYKDHYP</sequence>
<accession>L8H459</accession>
<dbReference type="Proteomes" id="UP000011083">
    <property type="component" value="Unassembled WGS sequence"/>
</dbReference>
<dbReference type="VEuPathDB" id="AmoebaDB:ACA1_113420"/>
<name>L8H459_ACACF</name>
<proteinExistence type="predicted"/>
<protein>
    <submittedName>
        <fullName evidence="2">Uncharacterized protein</fullName>
    </submittedName>
</protein>
<feature type="compositionally biased region" description="Polar residues" evidence="1">
    <location>
        <begin position="35"/>
        <end position="45"/>
    </location>
</feature>
<dbReference type="GeneID" id="14920836"/>
<keyword evidence="3" id="KW-1185">Reference proteome</keyword>
<dbReference type="AlphaFoldDB" id="L8H459"/>